<gene>
    <name evidence="1" type="ORF">GCM10008938_37470</name>
</gene>
<reference evidence="2" key="1">
    <citation type="journal article" date="2019" name="Int. J. Syst. Evol. Microbiol.">
        <title>The Global Catalogue of Microorganisms (GCM) 10K type strain sequencing project: providing services to taxonomists for standard genome sequencing and annotation.</title>
        <authorList>
            <consortium name="The Broad Institute Genomics Platform"/>
            <consortium name="The Broad Institute Genome Sequencing Center for Infectious Disease"/>
            <person name="Wu L."/>
            <person name="Ma J."/>
        </authorList>
    </citation>
    <scope>NUCLEOTIDE SEQUENCE [LARGE SCALE GENOMIC DNA]</scope>
    <source>
        <strain evidence="2">JCM 14370</strain>
    </source>
</reference>
<comment type="caution">
    <text evidence="1">The sequence shown here is derived from an EMBL/GenBank/DDBJ whole genome shotgun (WGS) entry which is preliminary data.</text>
</comment>
<evidence type="ECO:0000313" key="1">
    <source>
        <dbReference type="EMBL" id="GGJ47955.1"/>
    </source>
</evidence>
<proteinExistence type="predicted"/>
<dbReference type="Proteomes" id="UP000632222">
    <property type="component" value="Unassembled WGS sequence"/>
</dbReference>
<keyword evidence="2" id="KW-1185">Reference proteome</keyword>
<accession>A0ABQ2D6N6</accession>
<dbReference type="EMBL" id="BMOD01000018">
    <property type="protein sequence ID" value="GGJ47955.1"/>
    <property type="molecule type" value="Genomic_DNA"/>
</dbReference>
<sequence length="194" mass="22585">MGLSVAAEQAKEALTKASMQRLQDFISDLESNNCHLTVEDLKQEPIIHASCLVSENIAATRNREKRRYFAFLFMEFKMRGEFSDTSMDVFEEDLRILADMSEREMRLLIVIERFFKFLEEVNALPDRTERLRAKFEELCLEIPADPEEFKGLAERLTRTGFVVFSQGLANTGFLVAYRPTQNYYKFKERLGLKS</sequence>
<name>A0ABQ2D6N6_9DEIO</name>
<organism evidence="1 2">
    <name type="scientific">Deinococcus roseus</name>
    <dbReference type="NCBI Taxonomy" id="392414"/>
    <lineage>
        <taxon>Bacteria</taxon>
        <taxon>Thermotogati</taxon>
        <taxon>Deinococcota</taxon>
        <taxon>Deinococci</taxon>
        <taxon>Deinococcales</taxon>
        <taxon>Deinococcaceae</taxon>
        <taxon>Deinococcus</taxon>
    </lineage>
</organism>
<evidence type="ECO:0000313" key="2">
    <source>
        <dbReference type="Proteomes" id="UP000632222"/>
    </source>
</evidence>
<protein>
    <submittedName>
        <fullName evidence="1">Uncharacterized protein</fullName>
    </submittedName>
</protein>